<dbReference type="Pfam" id="PF10145">
    <property type="entry name" value="PhageMin_Tail"/>
    <property type="match status" value="1"/>
</dbReference>
<organism evidence="5 6">
    <name type="scientific">Leifsonia virtsii</name>
    <dbReference type="NCBI Taxonomy" id="3035915"/>
    <lineage>
        <taxon>Bacteria</taxon>
        <taxon>Bacillati</taxon>
        <taxon>Actinomycetota</taxon>
        <taxon>Actinomycetes</taxon>
        <taxon>Micrococcales</taxon>
        <taxon>Microbacteriaceae</taxon>
        <taxon>Leifsonia</taxon>
    </lineage>
</organism>
<evidence type="ECO:0000256" key="1">
    <source>
        <dbReference type="ARBA" id="ARBA00022612"/>
    </source>
</evidence>
<reference evidence="5" key="1">
    <citation type="submission" date="2023-03" db="EMBL/GenBank/DDBJ databases">
        <title>MT1 and MT2 Draft Genomes of Novel Species.</title>
        <authorList>
            <person name="Venkateswaran K."/>
        </authorList>
    </citation>
    <scope>NUCLEOTIDE SEQUENCE</scope>
    <source>
        <strain evidence="5">F6_8S_P_1A</strain>
    </source>
</reference>
<name>A0ABT8J047_9MICO</name>
<feature type="region of interest" description="Disordered" evidence="2">
    <location>
        <begin position="24"/>
        <end position="94"/>
    </location>
</feature>
<evidence type="ECO:0000259" key="4">
    <source>
        <dbReference type="Pfam" id="PF10145"/>
    </source>
</evidence>
<evidence type="ECO:0000313" key="6">
    <source>
        <dbReference type="Proteomes" id="UP001174210"/>
    </source>
</evidence>
<evidence type="ECO:0000256" key="2">
    <source>
        <dbReference type="SAM" id="MobiDB-lite"/>
    </source>
</evidence>
<dbReference type="PANTHER" id="PTHR37813">
    <property type="entry name" value="FELS-2 PROPHAGE PROTEIN"/>
    <property type="match status" value="1"/>
</dbReference>
<accession>A0ABT8J047</accession>
<dbReference type="InterPro" id="IPR010090">
    <property type="entry name" value="Phage_tape_meas"/>
</dbReference>
<feature type="compositionally biased region" description="Basic and acidic residues" evidence="2">
    <location>
        <begin position="46"/>
        <end position="65"/>
    </location>
</feature>
<evidence type="ECO:0000256" key="3">
    <source>
        <dbReference type="SAM" id="Phobius"/>
    </source>
</evidence>
<keyword evidence="3" id="KW-0812">Transmembrane</keyword>
<evidence type="ECO:0000313" key="5">
    <source>
        <dbReference type="EMBL" id="MDN4598452.1"/>
    </source>
</evidence>
<dbReference type="RefSeq" id="WP_301219796.1">
    <property type="nucleotide sequence ID" value="NZ_JAROCB010000004.1"/>
</dbReference>
<protein>
    <submittedName>
        <fullName evidence="5">Phage tail tape measure protein</fullName>
    </submittedName>
</protein>
<dbReference type="EMBL" id="JAROCB010000004">
    <property type="protein sequence ID" value="MDN4598452.1"/>
    <property type="molecule type" value="Genomic_DNA"/>
</dbReference>
<feature type="compositionally biased region" description="Polar residues" evidence="2">
    <location>
        <begin position="70"/>
        <end position="94"/>
    </location>
</feature>
<keyword evidence="3" id="KW-1133">Transmembrane helix</keyword>
<feature type="transmembrane region" description="Helical" evidence="3">
    <location>
        <begin position="488"/>
        <end position="510"/>
    </location>
</feature>
<feature type="compositionally biased region" description="Basic and acidic residues" evidence="2">
    <location>
        <begin position="958"/>
        <end position="977"/>
    </location>
</feature>
<dbReference type="PANTHER" id="PTHR37813:SF1">
    <property type="entry name" value="FELS-2 PROPHAGE PROTEIN"/>
    <property type="match status" value="1"/>
</dbReference>
<feature type="domain" description="Phage tail tape measure protein" evidence="4">
    <location>
        <begin position="148"/>
        <end position="347"/>
    </location>
</feature>
<feature type="region of interest" description="Disordered" evidence="2">
    <location>
        <begin position="628"/>
        <end position="651"/>
    </location>
</feature>
<keyword evidence="1" id="KW-1188">Viral release from host cell</keyword>
<dbReference type="NCBIfam" id="TIGR01760">
    <property type="entry name" value="tape_meas_TP901"/>
    <property type="match status" value="1"/>
</dbReference>
<gene>
    <name evidence="5" type="ORF">P5G59_14965</name>
</gene>
<keyword evidence="3" id="KW-0472">Membrane</keyword>
<keyword evidence="6" id="KW-1185">Reference proteome</keyword>
<comment type="caution">
    <text evidence="5">The sequence shown here is derived from an EMBL/GenBank/DDBJ whole genome shotgun (WGS) entry which is preliminary data.</text>
</comment>
<feature type="transmembrane region" description="Helical" evidence="3">
    <location>
        <begin position="439"/>
        <end position="459"/>
    </location>
</feature>
<sequence length="977" mass="101623">MFDAGALIYRIQVIGAEAANRAIKDQDRALSSASKTAKQTSTATEDLGKKTDDTSKKQRQAKSDTDALGGSQQRTTTTTKALGQEFTSMSEKGQTASKEVGAGFLGVGAAVSVMVGTAVAKFSSFSGELAQVRTLAHASTEQMHDLSEAALTSGQNIGLSANEVAQAETELVKAGVGVQEQLGGALPGALNLAAAGQIDVAKSTQIAAVAMTQFKLAGKDVPHLADLLAAGADKALGGVDDLGMALNQSGLVASQFGLSIEDTVGTLSAFANAGLLGSDAGTSFKTMLLSLASPSAQAKEEMKKWNIEAYDAQGNFVGITALAGQLENGLRGATQAQRDQALSIIFGTDAIRAANVLYKEGAAGIGEWVNKVDDSGFAAEQAQGKLDSLEGDVTKLGAAFDTALIRSGSAGNDVLREMVQTLTQVVQWYGGLPEPVQAAALSIGVGTAAVALFGGTLLVTVPKVVQFKAAVATLSEEMPRTTAGLKGAAAFLAGPWGIALTAAVALLGVWSSAQVKSGTNVQELTDQIDEQTGALTNNGRATIQKQLQDQGVYDAAKKAGISIKEVNAAVFEGGDALDSYNKKSADYYASVGVGGNILRSFSGEASALADGVNVARKDIEDAKTAHENLAEAQESGVGASKESTSALDENGKSADTAAAAYAEAAKQASDLHDQIDQLIESVNKANGVGQDAVSANAAYQQSLASVQDTIEKAHEGQDGYSTSLDQATVAGSKNAQMFADLAAKSQDAAKAQYDLDHNTDAYRANLEAGRQTLIDNMTALTGNHDEAVKLADAIYRIPSAKEFKILADTASAQSQINTFITTNDGRRLRMYVDAYGGTAYQIPGTNVRFNAQGAIYPTVEHFAGGGIREHHVAQIARAGTMRVWAEAETGGEAYIPLSPSKRDRSTAILQTVATQFGYQLVPAEAQSFADGSAPRARRRADDRSAPQVTQHIYPSEGMNERDLAGKAADELERRLRR</sequence>
<feature type="region of interest" description="Disordered" evidence="2">
    <location>
        <begin position="929"/>
        <end position="977"/>
    </location>
</feature>
<dbReference type="Proteomes" id="UP001174210">
    <property type="component" value="Unassembled WGS sequence"/>
</dbReference>
<feature type="compositionally biased region" description="Low complexity" evidence="2">
    <location>
        <begin position="29"/>
        <end position="44"/>
    </location>
</feature>
<proteinExistence type="predicted"/>